<sequence>MLPTKHAVNPGLVFSRFSLSTIRNSSVSLISFLFYLIRFPKMAQTCSIGFKMPLHRSVLKVLDLVGFLPLLSITASCGS</sequence>
<keyword evidence="1" id="KW-0812">Transmembrane</keyword>
<gene>
    <name evidence="2" type="ORF">BCV72DRAFT_329338</name>
</gene>
<organism evidence="2">
    <name type="scientific">Rhizopus microsporus var. microsporus</name>
    <dbReference type="NCBI Taxonomy" id="86635"/>
    <lineage>
        <taxon>Eukaryota</taxon>
        <taxon>Fungi</taxon>
        <taxon>Fungi incertae sedis</taxon>
        <taxon>Mucoromycota</taxon>
        <taxon>Mucoromycotina</taxon>
        <taxon>Mucoromycetes</taxon>
        <taxon>Mucorales</taxon>
        <taxon>Mucorineae</taxon>
        <taxon>Rhizopodaceae</taxon>
        <taxon>Rhizopus</taxon>
    </lineage>
</organism>
<keyword evidence="1" id="KW-0472">Membrane</keyword>
<dbReference type="EMBL" id="KV921928">
    <property type="protein sequence ID" value="ORE06176.1"/>
    <property type="molecule type" value="Genomic_DNA"/>
</dbReference>
<dbReference type="Proteomes" id="UP000242414">
    <property type="component" value="Unassembled WGS sequence"/>
</dbReference>
<proteinExistence type="predicted"/>
<dbReference type="AlphaFoldDB" id="A0A1X0R2H9"/>
<dbReference type="VEuPathDB" id="FungiDB:BCV72DRAFT_329338"/>
<protein>
    <submittedName>
        <fullName evidence="2">Uncharacterized protein</fullName>
    </submittedName>
</protein>
<keyword evidence="1" id="KW-1133">Transmembrane helix</keyword>
<name>A0A1X0R2H9_RHIZD</name>
<accession>A0A1X0R2H9</accession>
<feature type="transmembrane region" description="Helical" evidence="1">
    <location>
        <begin position="20"/>
        <end position="37"/>
    </location>
</feature>
<reference evidence="2" key="1">
    <citation type="journal article" date="2016" name="Proc. Natl. Acad. Sci. U.S.A.">
        <title>Lipid metabolic changes in an early divergent fungus govern the establishment of a mutualistic symbiosis with endobacteria.</title>
        <authorList>
            <person name="Lastovetsky O.A."/>
            <person name="Gaspar M.L."/>
            <person name="Mondo S.J."/>
            <person name="LaButti K.M."/>
            <person name="Sandor L."/>
            <person name="Grigoriev I.V."/>
            <person name="Henry S.A."/>
            <person name="Pawlowska T.E."/>
        </authorList>
    </citation>
    <scope>NUCLEOTIDE SEQUENCE [LARGE SCALE GENOMIC DNA]</scope>
    <source>
        <strain evidence="2">ATCC 52814</strain>
    </source>
</reference>
<evidence type="ECO:0000256" key="1">
    <source>
        <dbReference type="SAM" id="Phobius"/>
    </source>
</evidence>
<evidence type="ECO:0000313" key="2">
    <source>
        <dbReference type="EMBL" id="ORE06176.1"/>
    </source>
</evidence>